<evidence type="ECO:0000313" key="13">
    <source>
        <dbReference type="EMBL" id="EQL02502.1"/>
    </source>
</evidence>
<accession>T5AL60</accession>
<evidence type="ECO:0000256" key="1">
    <source>
        <dbReference type="ARBA" id="ARBA00000901"/>
    </source>
</evidence>
<dbReference type="AlphaFoldDB" id="T5AL60"/>
<dbReference type="InterPro" id="IPR044524">
    <property type="entry name" value="Isoase_HisA-like"/>
</dbReference>
<dbReference type="GO" id="GO:0000105">
    <property type="term" value="P:L-histidine biosynthetic process"/>
    <property type="evidence" value="ECO:0007669"/>
    <property type="project" value="UniProtKB-UniPathway"/>
</dbReference>
<evidence type="ECO:0000256" key="3">
    <source>
        <dbReference type="ARBA" id="ARBA00009667"/>
    </source>
</evidence>
<evidence type="ECO:0000256" key="7">
    <source>
        <dbReference type="ARBA" id="ARBA00023102"/>
    </source>
</evidence>
<dbReference type="InterPro" id="IPR011060">
    <property type="entry name" value="RibuloseP-bd_barrel"/>
</dbReference>
<dbReference type="GO" id="GO:0003949">
    <property type="term" value="F:1-(5-phosphoribosyl)-5-[(5-phosphoribosylamino)methylideneamino]imidazole-4-carboxamide isomerase activity"/>
    <property type="evidence" value="ECO:0007669"/>
    <property type="project" value="UniProtKB-EC"/>
</dbReference>
<dbReference type="HOGENOM" id="CLU_065050_0_0_1"/>
<dbReference type="CDD" id="cd04723">
    <property type="entry name" value="HisA_HisF"/>
    <property type="match status" value="1"/>
</dbReference>
<comment type="similarity">
    <text evidence="3 11">Belongs to the HisA/HisF family.</text>
</comment>
<keyword evidence="6 11" id="KW-0028">Amino-acid biosynthesis</keyword>
<keyword evidence="7 11" id="KW-0368">Histidine biosynthesis</keyword>
<evidence type="ECO:0000313" key="14">
    <source>
        <dbReference type="Proteomes" id="UP000019374"/>
    </source>
</evidence>
<gene>
    <name evidence="13" type="ORF">OCS_01797</name>
</gene>
<dbReference type="EC" id="5.3.1.16" evidence="4 12"/>
<evidence type="ECO:0000256" key="10">
    <source>
        <dbReference type="ARBA" id="ARBA00031376"/>
    </source>
</evidence>
<dbReference type="PANTHER" id="PTHR43090:SF2">
    <property type="entry name" value="1-(5-PHOSPHORIBOSYL)-5-[(5-PHOSPHORIBOSYLAMINO)METHYLIDENEAMINO] IMIDAZOLE-4-CARBOXAMIDE ISOMERASE"/>
    <property type="match status" value="1"/>
</dbReference>
<dbReference type="UniPathway" id="UPA00031">
    <property type="reaction ID" value="UER00009"/>
</dbReference>
<dbReference type="GO" id="GO:0005737">
    <property type="term" value="C:cytoplasm"/>
    <property type="evidence" value="ECO:0007669"/>
    <property type="project" value="UniProtKB-SubCell"/>
</dbReference>
<evidence type="ECO:0000256" key="9">
    <source>
        <dbReference type="ARBA" id="ARBA00030547"/>
    </source>
</evidence>
<keyword evidence="8 12" id="KW-0413">Isomerase</keyword>
<evidence type="ECO:0000256" key="8">
    <source>
        <dbReference type="ARBA" id="ARBA00023235"/>
    </source>
</evidence>
<dbReference type="GO" id="GO:0000162">
    <property type="term" value="P:L-tryptophan biosynthetic process"/>
    <property type="evidence" value="ECO:0007669"/>
    <property type="project" value="TreeGrafter"/>
</dbReference>
<evidence type="ECO:0000256" key="11">
    <source>
        <dbReference type="RuleBase" id="RU003657"/>
    </source>
</evidence>
<dbReference type="OrthoDB" id="446074at2759"/>
<comment type="subcellular location">
    <subcellularLocation>
        <location evidence="12">Cytoplasm</location>
    </subcellularLocation>
</comment>
<dbReference type="PANTHER" id="PTHR43090">
    <property type="entry name" value="1-(5-PHOSPHORIBOSYL)-5-[(5-PHOSPHORIBOSYLAMINO)METHYLIDENEAMINO] IMIDAZOLE-4-CARBOXAMIDE ISOMERASE"/>
    <property type="match status" value="1"/>
</dbReference>
<comment type="pathway">
    <text evidence="2 12">Amino-acid biosynthesis; L-histidine biosynthesis; L-histidine from 5-phospho-alpha-D-ribose 1-diphosphate: step 4/9.</text>
</comment>
<comment type="catalytic activity">
    <reaction evidence="1 12">
        <text>1-(5-phospho-beta-D-ribosyl)-5-[(5-phospho-beta-D-ribosylamino)methylideneamino]imidazole-4-carboxamide = 5-[(5-phospho-1-deoxy-D-ribulos-1-ylimino)methylamino]-1-(5-phospho-beta-D-ribosyl)imidazole-4-carboxamide</text>
        <dbReference type="Rhea" id="RHEA:15469"/>
        <dbReference type="ChEBI" id="CHEBI:58435"/>
        <dbReference type="ChEBI" id="CHEBI:58525"/>
        <dbReference type="EC" id="5.3.1.16"/>
    </reaction>
</comment>
<dbReference type="InterPro" id="IPR006062">
    <property type="entry name" value="His_biosynth"/>
</dbReference>
<reference evidence="13 14" key="1">
    <citation type="journal article" date="2013" name="Chin. Sci. Bull.">
        <title>Genome survey uncovers the secrets of sex and lifestyle in caterpillar fungus.</title>
        <authorList>
            <person name="Hu X."/>
            <person name="Zhang Y."/>
            <person name="Xiao G."/>
            <person name="Zheng P."/>
            <person name="Xia Y."/>
            <person name="Zhang X."/>
            <person name="St Leger R.J."/>
            <person name="Liu X."/>
            <person name="Wang C."/>
        </authorList>
    </citation>
    <scope>NUCLEOTIDE SEQUENCE [LARGE SCALE GENOMIC DNA]</scope>
    <source>
        <strain evidence="14">Co18 / CGMCC 3.14243</strain>
        <tissue evidence="13">Fruit-body</tissue>
    </source>
</reference>
<keyword evidence="12" id="KW-0963">Cytoplasm</keyword>
<evidence type="ECO:0000256" key="4">
    <source>
        <dbReference type="ARBA" id="ARBA00012550"/>
    </source>
</evidence>
<dbReference type="NCBIfam" id="TIGR02129">
    <property type="entry name" value="hisA_euk"/>
    <property type="match status" value="1"/>
</dbReference>
<sequence>MTRFRPCIDLHAGQVKQIVGGTLDSTSAALQTNYVSQHPAAHYAKLYRDSALEGAHVIMLGPGNDESARRALQAWPGHLQVGGGINDGNTKGWIDAGASKVIITSFLFPEGRFSQPRLDAVLDALGGDKSKLVIDLSCRRDGSRWVVGQVADGDGHGGQSRSGMLSFATSLLRVLSIAALEPYCSEFLIHAADNEGLQKGIDEELVTKLAQWCSIPVTYAGGGRRLDDLELVARLSGGKVDLTIGSALDCFGGSGVKFDDCVEWNKRQG</sequence>
<protein>
    <recommendedName>
        <fullName evidence="5 12">1-(5-phosphoribosyl)-5-[(5-phosphoribosylamino)methylideneamino] imidazole-4-carboxamide isomerase</fullName>
        <ecNumber evidence="4 12">5.3.1.16</ecNumber>
    </recommendedName>
    <alternativeName>
        <fullName evidence="10 12">5-proFAR isomerase</fullName>
    </alternativeName>
    <alternativeName>
        <fullName evidence="9 12">Phosphoribosylformimino-5-aminoimidazole carboxamide ribotide isomerase</fullName>
    </alternativeName>
</protein>
<dbReference type="Pfam" id="PF00977">
    <property type="entry name" value="His_biosynth"/>
    <property type="match status" value="1"/>
</dbReference>
<dbReference type="InterPro" id="IPR011858">
    <property type="entry name" value="His6/HISN3"/>
</dbReference>
<organism evidence="13 14">
    <name type="scientific">Ophiocordyceps sinensis (strain Co18 / CGMCC 3.14243)</name>
    <name type="common">Yarsagumba caterpillar fungus</name>
    <name type="synonym">Hirsutella sinensis</name>
    <dbReference type="NCBI Taxonomy" id="911162"/>
    <lineage>
        <taxon>Eukaryota</taxon>
        <taxon>Fungi</taxon>
        <taxon>Dikarya</taxon>
        <taxon>Ascomycota</taxon>
        <taxon>Pezizomycotina</taxon>
        <taxon>Sordariomycetes</taxon>
        <taxon>Hypocreomycetidae</taxon>
        <taxon>Hypocreales</taxon>
        <taxon>Ophiocordycipitaceae</taxon>
        <taxon>Ophiocordyceps</taxon>
    </lineage>
</organism>
<evidence type="ECO:0000256" key="6">
    <source>
        <dbReference type="ARBA" id="ARBA00022605"/>
    </source>
</evidence>
<dbReference type="EMBL" id="KE652303">
    <property type="protein sequence ID" value="EQL02502.1"/>
    <property type="molecule type" value="Genomic_DNA"/>
</dbReference>
<dbReference type="SUPFAM" id="SSF51366">
    <property type="entry name" value="Ribulose-phoshate binding barrel"/>
    <property type="match status" value="1"/>
</dbReference>
<evidence type="ECO:0000256" key="12">
    <source>
        <dbReference type="RuleBase" id="RU364022"/>
    </source>
</evidence>
<dbReference type="eggNOG" id="KOG3055">
    <property type="taxonomic scope" value="Eukaryota"/>
</dbReference>
<dbReference type="Gene3D" id="3.20.20.70">
    <property type="entry name" value="Aldolase class I"/>
    <property type="match status" value="1"/>
</dbReference>
<dbReference type="InterPro" id="IPR013785">
    <property type="entry name" value="Aldolase_TIM"/>
</dbReference>
<proteinExistence type="inferred from homology"/>
<dbReference type="Proteomes" id="UP000019374">
    <property type="component" value="Unassembled WGS sequence"/>
</dbReference>
<name>T5AL60_OPHSC</name>
<evidence type="ECO:0000256" key="2">
    <source>
        <dbReference type="ARBA" id="ARBA00005133"/>
    </source>
</evidence>
<evidence type="ECO:0000256" key="5">
    <source>
        <dbReference type="ARBA" id="ARBA00018464"/>
    </source>
</evidence>